<organism evidence="2 3">
    <name type="scientific">Aegilops tauschii subsp. strangulata</name>
    <name type="common">Goatgrass</name>
    <dbReference type="NCBI Taxonomy" id="200361"/>
    <lineage>
        <taxon>Eukaryota</taxon>
        <taxon>Viridiplantae</taxon>
        <taxon>Streptophyta</taxon>
        <taxon>Embryophyta</taxon>
        <taxon>Tracheophyta</taxon>
        <taxon>Spermatophyta</taxon>
        <taxon>Magnoliopsida</taxon>
        <taxon>Liliopsida</taxon>
        <taxon>Poales</taxon>
        <taxon>Poaceae</taxon>
        <taxon>BOP clade</taxon>
        <taxon>Pooideae</taxon>
        <taxon>Triticodae</taxon>
        <taxon>Triticeae</taxon>
        <taxon>Triticinae</taxon>
        <taxon>Aegilops</taxon>
    </lineage>
</organism>
<dbReference type="AlphaFoldDB" id="A0A453E3C5"/>
<reference evidence="3" key="2">
    <citation type="journal article" date="2017" name="Nat. Plants">
        <title>The Aegilops tauschii genome reveals multiple impacts of transposons.</title>
        <authorList>
            <person name="Zhao G."/>
            <person name="Zou C."/>
            <person name="Li K."/>
            <person name="Wang K."/>
            <person name="Li T."/>
            <person name="Gao L."/>
            <person name="Zhang X."/>
            <person name="Wang H."/>
            <person name="Yang Z."/>
            <person name="Liu X."/>
            <person name="Jiang W."/>
            <person name="Mao L."/>
            <person name="Kong X."/>
            <person name="Jiao Y."/>
            <person name="Jia J."/>
        </authorList>
    </citation>
    <scope>NUCLEOTIDE SEQUENCE [LARGE SCALE GENOMIC DNA]</scope>
    <source>
        <strain evidence="3">cv. AL8/78</strain>
    </source>
</reference>
<dbReference type="EnsemblPlants" id="AET3Gv20208500.19">
    <property type="protein sequence ID" value="AET3Gv20208500.19"/>
    <property type="gene ID" value="AET3Gv20208500"/>
</dbReference>
<evidence type="ECO:0000313" key="3">
    <source>
        <dbReference type="Proteomes" id="UP000015105"/>
    </source>
</evidence>
<proteinExistence type="predicted"/>
<feature type="compositionally biased region" description="Basic and acidic residues" evidence="1">
    <location>
        <begin position="89"/>
        <end position="103"/>
    </location>
</feature>
<reference evidence="2" key="4">
    <citation type="submission" date="2019-03" db="UniProtKB">
        <authorList>
            <consortium name="EnsemblPlants"/>
        </authorList>
    </citation>
    <scope>IDENTIFICATION</scope>
</reference>
<feature type="compositionally biased region" description="Basic residues" evidence="1">
    <location>
        <begin position="112"/>
        <end position="124"/>
    </location>
</feature>
<keyword evidence="3" id="KW-1185">Reference proteome</keyword>
<reference evidence="2" key="3">
    <citation type="journal article" date="2017" name="Nature">
        <title>Genome sequence of the progenitor of the wheat D genome Aegilops tauschii.</title>
        <authorList>
            <person name="Luo M.C."/>
            <person name="Gu Y.Q."/>
            <person name="Puiu D."/>
            <person name="Wang H."/>
            <person name="Twardziok S.O."/>
            <person name="Deal K.R."/>
            <person name="Huo N."/>
            <person name="Zhu T."/>
            <person name="Wang L."/>
            <person name="Wang Y."/>
            <person name="McGuire P.E."/>
            <person name="Liu S."/>
            <person name="Long H."/>
            <person name="Ramasamy R.K."/>
            <person name="Rodriguez J.C."/>
            <person name="Van S.L."/>
            <person name="Yuan L."/>
            <person name="Wang Z."/>
            <person name="Xia Z."/>
            <person name="Xiao L."/>
            <person name="Anderson O.D."/>
            <person name="Ouyang S."/>
            <person name="Liang Y."/>
            <person name="Zimin A.V."/>
            <person name="Pertea G."/>
            <person name="Qi P."/>
            <person name="Bennetzen J.L."/>
            <person name="Dai X."/>
            <person name="Dawson M.W."/>
            <person name="Muller H.G."/>
            <person name="Kugler K."/>
            <person name="Rivarola-Duarte L."/>
            <person name="Spannagl M."/>
            <person name="Mayer K.F.X."/>
            <person name="Lu F.H."/>
            <person name="Bevan M.W."/>
            <person name="Leroy P."/>
            <person name="Li P."/>
            <person name="You F.M."/>
            <person name="Sun Q."/>
            <person name="Liu Z."/>
            <person name="Lyons E."/>
            <person name="Wicker T."/>
            <person name="Salzberg S.L."/>
            <person name="Devos K.M."/>
            <person name="Dvorak J."/>
        </authorList>
    </citation>
    <scope>NUCLEOTIDE SEQUENCE [LARGE SCALE GENOMIC DNA]</scope>
    <source>
        <strain evidence="2">cv. AL8/78</strain>
    </source>
</reference>
<reference evidence="3" key="1">
    <citation type="journal article" date="2014" name="Science">
        <title>Ancient hybridizations among the ancestral genomes of bread wheat.</title>
        <authorList>
            <consortium name="International Wheat Genome Sequencing Consortium,"/>
            <person name="Marcussen T."/>
            <person name="Sandve S.R."/>
            <person name="Heier L."/>
            <person name="Spannagl M."/>
            <person name="Pfeifer M."/>
            <person name="Jakobsen K.S."/>
            <person name="Wulff B.B."/>
            <person name="Steuernagel B."/>
            <person name="Mayer K.F."/>
            <person name="Olsen O.A."/>
        </authorList>
    </citation>
    <scope>NUCLEOTIDE SEQUENCE [LARGE SCALE GENOMIC DNA]</scope>
    <source>
        <strain evidence="3">cv. AL8/78</strain>
    </source>
</reference>
<name>A0A453E3C5_AEGTS</name>
<feature type="region of interest" description="Disordered" evidence="1">
    <location>
        <begin position="58"/>
        <end position="124"/>
    </location>
</feature>
<sequence>QTDKLTILAKEAASQKGCSRGECSAFIERVTRTCVELVGELGGSSLCDIAAAVPDSTTIAAEQGSEGQRDTEDELNNSMVPDQENESGPVREKRTRFQVDRTQVDSTVHSRSPSKRRRGGPAPR</sequence>
<evidence type="ECO:0000313" key="2">
    <source>
        <dbReference type="EnsemblPlants" id="AET3Gv20208500.19"/>
    </source>
</evidence>
<reference evidence="2" key="5">
    <citation type="journal article" date="2021" name="G3 (Bethesda)">
        <title>Aegilops tauschii genome assembly Aet v5.0 features greater sequence contiguity and improved annotation.</title>
        <authorList>
            <person name="Wang L."/>
            <person name="Zhu T."/>
            <person name="Rodriguez J.C."/>
            <person name="Deal K.R."/>
            <person name="Dubcovsky J."/>
            <person name="McGuire P.E."/>
            <person name="Lux T."/>
            <person name="Spannagl M."/>
            <person name="Mayer K.F.X."/>
            <person name="Baldrich P."/>
            <person name="Meyers B.C."/>
            <person name="Huo N."/>
            <person name="Gu Y.Q."/>
            <person name="Zhou H."/>
            <person name="Devos K.M."/>
            <person name="Bennetzen J.L."/>
            <person name="Unver T."/>
            <person name="Budak H."/>
            <person name="Gulick P.J."/>
            <person name="Galiba G."/>
            <person name="Kalapos B."/>
            <person name="Nelson D.R."/>
            <person name="Li P."/>
            <person name="You F.M."/>
            <person name="Luo M.C."/>
            <person name="Dvorak J."/>
        </authorList>
    </citation>
    <scope>NUCLEOTIDE SEQUENCE [LARGE SCALE GENOMIC DNA]</scope>
    <source>
        <strain evidence="2">cv. AL8/78</strain>
    </source>
</reference>
<dbReference type="Gramene" id="AET3Gv20208500.19">
    <property type="protein sequence ID" value="AET3Gv20208500.19"/>
    <property type="gene ID" value="AET3Gv20208500"/>
</dbReference>
<evidence type="ECO:0000256" key="1">
    <source>
        <dbReference type="SAM" id="MobiDB-lite"/>
    </source>
</evidence>
<protein>
    <submittedName>
        <fullName evidence="2">Uncharacterized protein</fullName>
    </submittedName>
</protein>
<accession>A0A453E3C5</accession>
<dbReference type="Proteomes" id="UP000015105">
    <property type="component" value="Chromosome 3D"/>
</dbReference>